<accession>A0A9X3AIM9</accession>
<name>A0A9X3AIM9_9PSEU</name>
<dbReference type="EMBL" id="JANYMP010000015">
    <property type="protein sequence ID" value="MCS7480720.1"/>
    <property type="molecule type" value="Genomic_DNA"/>
</dbReference>
<evidence type="ECO:0000313" key="2">
    <source>
        <dbReference type="EMBL" id="MCS7480720.1"/>
    </source>
</evidence>
<dbReference type="InterPro" id="IPR046543">
    <property type="entry name" value="DUF6802"/>
</dbReference>
<sequence>MYIDENGGADGELKVTVEGEEYTAETTYDLDHDGVEDSAVVETDDGGHLTFTDTDRDGDADLMSTFDRDGNLVAQARFDGHSGEWISVEPADAHEQTNTNAGQAIIVDTDGGDQNVGVPTEDTDGDGRADTAVVRDDQGDTWLFTDVDGDGRADLATEITTEGEVVMTKHTAEDTWTEVERGHIDAEGKYVPDSKSGVLSEDDVWVEDDREEPFGSVSGVVRIDSTTGQWISPN</sequence>
<organism evidence="2 3">
    <name type="scientific">Umezawaea endophytica</name>
    <dbReference type="NCBI Taxonomy" id="1654476"/>
    <lineage>
        <taxon>Bacteria</taxon>
        <taxon>Bacillati</taxon>
        <taxon>Actinomycetota</taxon>
        <taxon>Actinomycetes</taxon>
        <taxon>Pseudonocardiales</taxon>
        <taxon>Pseudonocardiaceae</taxon>
        <taxon>Umezawaea</taxon>
    </lineage>
</organism>
<comment type="caution">
    <text evidence="2">The sequence shown here is derived from an EMBL/GenBank/DDBJ whole genome shotgun (WGS) entry which is preliminary data.</text>
</comment>
<dbReference type="InterPro" id="IPR028994">
    <property type="entry name" value="Integrin_alpha_N"/>
</dbReference>
<dbReference type="RefSeq" id="WP_259626216.1">
    <property type="nucleotide sequence ID" value="NZ_JANYMP010000015.1"/>
</dbReference>
<dbReference type="Proteomes" id="UP001141259">
    <property type="component" value="Unassembled WGS sequence"/>
</dbReference>
<protein>
    <recommendedName>
        <fullName evidence="1">DUF6802 domain-containing protein</fullName>
    </recommendedName>
</protein>
<proteinExistence type="predicted"/>
<evidence type="ECO:0000259" key="1">
    <source>
        <dbReference type="Pfam" id="PF20615"/>
    </source>
</evidence>
<dbReference type="SUPFAM" id="SSF69318">
    <property type="entry name" value="Integrin alpha N-terminal domain"/>
    <property type="match status" value="1"/>
</dbReference>
<reference evidence="2" key="1">
    <citation type="submission" date="2022-08" db="EMBL/GenBank/DDBJ databases">
        <authorList>
            <person name="Tistechok S."/>
            <person name="Samborskyy M."/>
            <person name="Roman I."/>
        </authorList>
    </citation>
    <scope>NUCLEOTIDE SEQUENCE</scope>
    <source>
        <strain evidence="2">DSM 103496</strain>
    </source>
</reference>
<dbReference type="Pfam" id="PF20615">
    <property type="entry name" value="DUF6802"/>
    <property type="match status" value="1"/>
</dbReference>
<keyword evidence="3" id="KW-1185">Reference proteome</keyword>
<evidence type="ECO:0000313" key="3">
    <source>
        <dbReference type="Proteomes" id="UP001141259"/>
    </source>
</evidence>
<dbReference type="AlphaFoldDB" id="A0A9X3AIM9"/>
<feature type="domain" description="DUF6802" evidence="1">
    <location>
        <begin position="24"/>
        <end position="74"/>
    </location>
</feature>
<gene>
    <name evidence="2" type="ORF">NZH93_28015</name>
</gene>